<comment type="caution">
    <text evidence="1">The sequence shown here is derived from an EMBL/GenBank/DDBJ whole genome shotgun (WGS) entry which is preliminary data.</text>
</comment>
<dbReference type="Proteomes" id="UP001187682">
    <property type="component" value="Unassembled WGS sequence"/>
</dbReference>
<evidence type="ECO:0000313" key="2">
    <source>
        <dbReference type="Proteomes" id="UP001187682"/>
    </source>
</evidence>
<dbReference type="AlphaFoldDB" id="A0AAE8SR55"/>
<accession>A0AAE8SR55</accession>
<name>A0AAE8SR55_9PEZI</name>
<dbReference type="EMBL" id="ONZQ02000001">
    <property type="protein sequence ID" value="SPN97376.1"/>
    <property type="molecule type" value="Genomic_DNA"/>
</dbReference>
<reference evidence="1" key="1">
    <citation type="submission" date="2018-03" db="EMBL/GenBank/DDBJ databases">
        <authorList>
            <person name="Guldener U."/>
        </authorList>
    </citation>
    <scope>NUCLEOTIDE SEQUENCE</scope>
</reference>
<organism evidence="1 2">
    <name type="scientific">Cephalotrichum gorgonifer</name>
    <dbReference type="NCBI Taxonomy" id="2041049"/>
    <lineage>
        <taxon>Eukaryota</taxon>
        <taxon>Fungi</taxon>
        <taxon>Dikarya</taxon>
        <taxon>Ascomycota</taxon>
        <taxon>Pezizomycotina</taxon>
        <taxon>Sordariomycetes</taxon>
        <taxon>Hypocreomycetidae</taxon>
        <taxon>Microascales</taxon>
        <taxon>Microascaceae</taxon>
        <taxon>Cephalotrichum</taxon>
    </lineage>
</organism>
<dbReference type="PANTHER" id="PTHR35392">
    <property type="entry name" value="ZN(II)2CYS6 TRANSCRIPTION FACTOR (EUROFUNG)-RELATED-RELATED"/>
    <property type="match status" value="1"/>
</dbReference>
<gene>
    <name evidence="1" type="ORF">DNG_00890</name>
</gene>
<dbReference type="PANTHER" id="PTHR35392:SF3">
    <property type="entry name" value="ZN(2)-C6 FUNGAL-TYPE DOMAIN-CONTAINING PROTEIN"/>
    <property type="match status" value="1"/>
</dbReference>
<sequence>MDLVDITLWDSEEIRSILVSQVFILAPYDLKVRRFVPMPGDMLEEIWMANGVERRFPLPPYAIVNMAEAADAIEHMVSCNRAQYLDALLKPRFQDPMYELLRDTYSFADGYSRQTRDIKTKSLLQDTFSLWIACRLTSHPEAIVGLDTLGLTKKAMDDGFSPWKNQYPIPPVMSAQLECILYTKLLRPLSAKVRTSLDELFKKKSHDIWLEAYLAIFVLLHSCALLIKRDEEYARQINLITKYANPESIKEHQKGAITLLAHFHRILHGPIPLRRAHQGDLQSFKKNWDFTPGQEQFMKRTYSTVLKMRESLQKPEGEARACANFGLVPTSRSGSFFSSVRAARNLSNEFYWISQLYEEDWVPDKMD</sequence>
<dbReference type="InterPro" id="IPR052973">
    <property type="entry name" value="Fungal_sec-metab_reg_TF"/>
</dbReference>
<protein>
    <submittedName>
        <fullName evidence="1">Uncharacterized protein</fullName>
    </submittedName>
</protein>
<keyword evidence="2" id="KW-1185">Reference proteome</keyword>
<evidence type="ECO:0000313" key="1">
    <source>
        <dbReference type="EMBL" id="SPN97376.1"/>
    </source>
</evidence>
<proteinExistence type="predicted"/>